<dbReference type="SMART" id="SM00355">
    <property type="entry name" value="ZnF_C2H2"/>
    <property type="match status" value="8"/>
</dbReference>
<reference evidence="12" key="3">
    <citation type="submission" date="2019-06" db="EMBL/GenBank/DDBJ databases">
        <authorList>
            <person name="Poynton C."/>
            <person name="Hasenbein S."/>
            <person name="Benoit J.B."/>
            <person name="Sepulveda M.S."/>
            <person name="Poelchau M.F."/>
            <person name="Murali S.C."/>
            <person name="Chen S."/>
            <person name="Glastad K.M."/>
            <person name="Werren J.H."/>
            <person name="Vineis J.H."/>
            <person name="Bowen J.L."/>
            <person name="Friedrich M."/>
            <person name="Jones J."/>
            <person name="Robertson H.M."/>
            <person name="Feyereisen R."/>
            <person name="Mechler-Hickson A."/>
            <person name="Mathers N."/>
            <person name="Lee C.E."/>
            <person name="Colbourne J.K."/>
            <person name="Biales A."/>
            <person name="Johnston J.S."/>
            <person name="Wellborn G.A."/>
            <person name="Rosendale A.J."/>
            <person name="Cridge A.G."/>
            <person name="Munoz-Torres M.C."/>
            <person name="Bain P.A."/>
            <person name="Manny A.R."/>
            <person name="Major K.M."/>
            <person name="Lambert F.N."/>
            <person name="Vulpe C.D."/>
            <person name="Tuck P."/>
            <person name="Blalock B.J."/>
            <person name="Lin Y.-Y."/>
            <person name="Smith M.E."/>
            <person name="Ochoa-Acuna H."/>
            <person name="Chen M.-J.M."/>
            <person name="Childers C.P."/>
            <person name="Qu J."/>
            <person name="Dugan S."/>
            <person name="Lee S.L."/>
            <person name="Chao H."/>
            <person name="Dinh H."/>
            <person name="Han Y."/>
            <person name="Doddapaneni H."/>
            <person name="Worley K.C."/>
            <person name="Muzny D.M."/>
            <person name="Gibbs R.A."/>
            <person name="Richards S."/>
        </authorList>
    </citation>
    <scope>NUCLEOTIDE SEQUENCE</scope>
    <source>
        <strain evidence="12">HAZT.00-mixed</strain>
        <tissue evidence="12">Whole organism</tissue>
    </source>
</reference>
<comment type="subcellular location">
    <subcellularLocation>
        <location evidence="1">Nucleus</location>
    </subcellularLocation>
</comment>
<feature type="region of interest" description="Disordered" evidence="10">
    <location>
        <begin position="1"/>
        <end position="27"/>
    </location>
</feature>
<feature type="domain" description="C2H2-type" evidence="11">
    <location>
        <begin position="292"/>
        <end position="319"/>
    </location>
</feature>
<keyword evidence="7" id="KW-0238">DNA-binding</keyword>
<dbReference type="Proteomes" id="UP000711488">
    <property type="component" value="Unassembled WGS sequence"/>
</dbReference>
<feature type="compositionally biased region" description="Polar residues" evidence="10">
    <location>
        <begin position="208"/>
        <end position="217"/>
    </location>
</feature>
<evidence type="ECO:0000256" key="9">
    <source>
        <dbReference type="PROSITE-ProRule" id="PRU00042"/>
    </source>
</evidence>
<dbReference type="PANTHER" id="PTHR16515">
    <property type="entry name" value="PR DOMAIN ZINC FINGER PROTEIN"/>
    <property type="match status" value="1"/>
</dbReference>
<dbReference type="PROSITE" id="PS50157">
    <property type="entry name" value="ZINC_FINGER_C2H2_2"/>
    <property type="match status" value="5"/>
</dbReference>
<feature type="region of interest" description="Disordered" evidence="10">
    <location>
        <begin position="173"/>
        <end position="231"/>
    </location>
</feature>
<comment type="similarity">
    <text evidence="2">Belongs to the hunchback C2H2-type zinc-finger protein family.</text>
</comment>
<evidence type="ECO:0000256" key="6">
    <source>
        <dbReference type="ARBA" id="ARBA00022833"/>
    </source>
</evidence>
<dbReference type="GO" id="GO:0003677">
    <property type="term" value="F:DNA binding"/>
    <property type="evidence" value="ECO:0007669"/>
    <property type="project" value="UniProtKB-KW"/>
</dbReference>
<feature type="compositionally biased region" description="Polar residues" evidence="10">
    <location>
        <begin position="176"/>
        <end position="185"/>
    </location>
</feature>
<keyword evidence="4" id="KW-0677">Repeat</keyword>
<feature type="compositionally biased region" description="Low complexity" evidence="10">
    <location>
        <begin position="218"/>
        <end position="231"/>
    </location>
</feature>
<dbReference type="InterPro" id="IPR013087">
    <property type="entry name" value="Znf_C2H2_type"/>
</dbReference>
<name>A0A6A0HB30_HYAAZ</name>
<comment type="caution">
    <text evidence="12">The sequence shown here is derived from an EMBL/GenBank/DDBJ whole genome shotgun (WGS) entry which is preliminary data.</text>
</comment>
<dbReference type="Gene3D" id="3.30.160.60">
    <property type="entry name" value="Classic Zinc Finger"/>
    <property type="match status" value="8"/>
</dbReference>
<organism evidence="12">
    <name type="scientific">Hyalella azteca</name>
    <name type="common">Amphipod</name>
    <dbReference type="NCBI Taxonomy" id="294128"/>
    <lineage>
        <taxon>Eukaryota</taxon>
        <taxon>Metazoa</taxon>
        <taxon>Ecdysozoa</taxon>
        <taxon>Arthropoda</taxon>
        <taxon>Crustacea</taxon>
        <taxon>Multicrustacea</taxon>
        <taxon>Malacostraca</taxon>
        <taxon>Eumalacostraca</taxon>
        <taxon>Peracarida</taxon>
        <taxon>Amphipoda</taxon>
        <taxon>Senticaudata</taxon>
        <taxon>Talitrida</taxon>
        <taxon>Talitroidea</taxon>
        <taxon>Hyalellidae</taxon>
        <taxon>Hyalella</taxon>
    </lineage>
</organism>
<evidence type="ECO:0000256" key="10">
    <source>
        <dbReference type="SAM" id="MobiDB-lite"/>
    </source>
</evidence>
<dbReference type="InterPro" id="IPR017900">
    <property type="entry name" value="4Fe4S_Fe_S_CS"/>
</dbReference>
<evidence type="ECO:0000256" key="2">
    <source>
        <dbReference type="ARBA" id="ARBA00007746"/>
    </source>
</evidence>
<feature type="domain" description="C2H2-type" evidence="11">
    <location>
        <begin position="100"/>
        <end position="127"/>
    </location>
</feature>
<evidence type="ECO:0000256" key="1">
    <source>
        <dbReference type="ARBA" id="ARBA00004123"/>
    </source>
</evidence>
<dbReference type="FunFam" id="3.30.160.60:FF:000446">
    <property type="entry name" value="Zinc finger protein"/>
    <property type="match status" value="1"/>
</dbReference>
<feature type="non-terminal residue" evidence="12">
    <location>
        <position position="532"/>
    </location>
</feature>
<dbReference type="FunFam" id="3.30.160.60:FF:000448">
    <property type="entry name" value="RE1-silencing transcription factor A"/>
    <property type="match status" value="1"/>
</dbReference>
<protein>
    <recommendedName>
        <fullName evidence="11">C2H2-type domain-containing protein</fullName>
    </recommendedName>
</protein>
<reference evidence="12" key="1">
    <citation type="submission" date="2014-08" db="EMBL/GenBank/DDBJ databases">
        <authorList>
            <person name="Murali S."/>
            <person name="Richards S."/>
            <person name="Bandaranaike D."/>
            <person name="Bellair M."/>
            <person name="Blankenburg K."/>
            <person name="Chao H."/>
            <person name="Dinh H."/>
            <person name="Doddapaneni H."/>
            <person name="Dugan-Rocha S."/>
            <person name="Elkadiri S."/>
            <person name="Gnanaolivu R."/>
            <person name="Hughes D."/>
            <person name="Lee S."/>
            <person name="Li M."/>
            <person name="Ming W."/>
            <person name="Munidasa M."/>
            <person name="Muniz J."/>
            <person name="Nguyen L."/>
            <person name="Osuji N."/>
            <person name="Pu L.-L."/>
            <person name="Puazo M."/>
            <person name="Skinner E."/>
            <person name="Qu C."/>
            <person name="Quiroz J."/>
            <person name="Raj R."/>
            <person name="Weissenberger G."/>
            <person name="Xin Y."/>
            <person name="Zou X."/>
            <person name="Han Y."/>
            <person name="Worley K."/>
            <person name="Muzny D."/>
            <person name="Gibbs R."/>
        </authorList>
    </citation>
    <scope>NUCLEOTIDE SEQUENCE</scope>
    <source>
        <strain evidence="12">HAZT.00-mixed</strain>
        <tissue evidence="12">Whole organism</tissue>
    </source>
</reference>
<dbReference type="PROSITE" id="PS00198">
    <property type="entry name" value="4FE4S_FER_1"/>
    <property type="match status" value="1"/>
</dbReference>
<dbReference type="EMBL" id="JQDR03002628">
    <property type="protein sequence ID" value="KAA0202990.1"/>
    <property type="molecule type" value="Genomic_DNA"/>
</dbReference>
<gene>
    <name evidence="12" type="ORF">HAZT_HAZT003049</name>
</gene>
<dbReference type="AlphaFoldDB" id="A0A6A0HB30"/>
<dbReference type="Pfam" id="PF00096">
    <property type="entry name" value="zf-C2H2"/>
    <property type="match status" value="2"/>
</dbReference>
<keyword evidence="6" id="KW-0862">Zinc</keyword>
<reference evidence="12" key="2">
    <citation type="journal article" date="2018" name="Environ. Sci. Technol.">
        <title>The Toxicogenome of Hyalella azteca: A Model for Sediment Ecotoxicology and Evolutionary Toxicology.</title>
        <authorList>
            <person name="Poynton H.C."/>
            <person name="Hasenbein S."/>
            <person name="Benoit J.B."/>
            <person name="Sepulveda M.S."/>
            <person name="Poelchau M.F."/>
            <person name="Hughes D.S.T."/>
            <person name="Murali S.C."/>
            <person name="Chen S."/>
            <person name="Glastad K.M."/>
            <person name="Goodisman M.A.D."/>
            <person name="Werren J.H."/>
            <person name="Vineis J.H."/>
            <person name="Bowen J.L."/>
            <person name="Friedrich M."/>
            <person name="Jones J."/>
            <person name="Robertson H.M."/>
            <person name="Feyereisen R."/>
            <person name="Mechler-Hickson A."/>
            <person name="Mathers N."/>
            <person name="Lee C.E."/>
            <person name="Colbourne J.K."/>
            <person name="Biales A."/>
            <person name="Johnston J.S."/>
            <person name="Wellborn G.A."/>
            <person name="Rosendale A.J."/>
            <person name="Cridge A.G."/>
            <person name="Munoz-Torres M.C."/>
            <person name="Bain P.A."/>
            <person name="Manny A.R."/>
            <person name="Major K.M."/>
            <person name="Lambert F.N."/>
            <person name="Vulpe C.D."/>
            <person name="Tuck P."/>
            <person name="Blalock B.J."/>
            <person name="Lin Y.Y."/>
            <person name="Smith M.E."/>
            <person name="Ochoa-Acuna H."/>
            <person name="Chen M.M."/>
            <person name="Childers C.P."/>
            <person name="Qu J."/>
            <person name="Dugan S."/>
            <person name="Lee S.L."/>
            <person name="Chao H."/>
            <person name="Dinh H."/>
            <person name="Han Y."/>
            <person name="Doddapaneni H."/>
            <person name="Worley K.C."/>
            <person name="Muzny D.M."/>
            <person name="Gibbs R.A."/>
            <person name="Richards S."/>
        </authorList>
    </citation>
    <scope>NUCLEOTIDE SEQUENCE</scope>
    <source>
        <strain evidence="12">HAZT.00-mixed</strain>
        <tissue evidence="12">Whole organism</tissue>
    </source>
</reference>
<evidence type="ECO:0000256" key="4">
    <source>
        <dbReference type="ARBA" id="ARBA00022737"/>
    </source>
</evidence>
<keyword evidence="8" id="KW-0539">Nucleus</keyword>
<dbReference type="InterPro" id="IPR036236">
    <property type="entry name" value="Znf_C2H2_sf"/>
</dbReference>
<evidence type="ECO:0000313" key="12">
    <source>
        <dbReference type="EMBL" id="KAA0202990.1"/>
    </source>
</evidence>
<dbReference type="SUPFAM" id="SSF57667">
    <property type="entry name" value="beta-beta-alpha zinc fingers"/>
    <property type="match status" value="5"/>
</dbReference>
<feature type="domain" description="C2H2-type" evidence="11">
    <location>
        <begin position="426"/>
        <end position="453"/>
    </location>
</feature>
<feature type="domain" description="C2H2-type" evidence="11">
    <location>
        <begin position="498"/>
        <end position="526"/>
    </location>
</feature>
<evidence type="ECO:0000256" key="8">
    <source>
        <dbReference type="ARBA" id="ARBA00023242"/>
    </source>
</evidence>
<dbReference type="FunFam" id="3.30.160.60:FF:000161">
    <property type="entry name" value="Zinc finger protein 366"/>
    <property type="match status" value="1"/>
</dbReference>
<accession>A0A6A0HB30</accession>
<evidence type="ECO:0000259" key="11">
    <source>
        <dbReference type="PROSITE" id="PS50157"/>
    </source>
</evidence>
<evidence type="ECO:0000256" key="3">
    <source>
        <dbReference type="ARBA" id="ARBA00022723"/>
    </source>
</evidence>
<evidence type="ECO:0000256" key="7">
    <source>
        <dbReference type="ARBA" id="ARBA00023125"/>
    </source>
</evidence>
<dbReference type="OrthoDB" id="6359816at2759"/>
<dbReference type="GO" id="GO:0010468">
    <property type="term" value="P:regulation of gene expression"/>
    <property type="evidence" value="ECO:0007669"/>
    <property type="project" value="TreeGrafter"/>
</dbReference>
<dbReference type="FunFam" id="3.30.160.60:FF:000100">
    <property type="entry name" value="Zinc finger 45-like"/>
    <property type="match status" value="1"/>
</dbReference>
<dbReference type="GO" id="GO:0005634">
    <property type="term" value="C:nucleus"/>
    <property type="evidence" value="ECO:0007669"/>
    <property type="project" value="UniProtKB-SubCell"/>
</dbReference>
<dbReference type="PROSITE" id="PS00028">
    <property type="entry name" value="ZINC_FINGER_C2H2_1"/>
    <property type="match status" value="5"/>
</dbReference>
<feature type="domain" description="C2H2-type" evidence="11">
    <location>
        <begin position="255"/>
        <end position="282"/>
    </location>
</feature>
<dbReference type="FunFam" id="3.30.160.60:FF:000614">
    <property type="entry name" value="Zinc finger protein 142"/>
    <property type="match status" value="1"/>
</dbReference>
<keyword evidence="3" id="KW-0479">Metal-binding</keyword>
<evidence type="ECO:0000256" key="5">
    <source>
        <dbReference type="ARBA" id="ARBA00022771"/>
    </source>
</evidence>
<sequence>MKISSNSPAPPPPRPAKPALSATERTDALPPNEAIWSACYPHVDIAPDHQKSFTFPPAALGSDSQGPRDAYPYPLFGSGFFTSPSKSSSSQASGAKAKTIHCLHCTYTTWRTSDMKKHVRIHTGEKPFACSQCPYRSSNPSNLRAHEVGGISSSASIPLPLYHLESFPSFLEEETAASSSGQQRPSAAPLAGFRHSATSSRNAHDSRSGLSSKTTLNPAASRASTSSGSAATAPANITPYDLLDTEKVVLPNGCYQCPVCAAICPDRYSFRRHYMIHTGEKPFKCLISHGEYICPVCAKPFVEKSKLKRHYLIHTGEKPFTCPHCSFKCNQKTNLKMHLLCRHKLDYNLRSYTAAGAFLDNWTVGLESIALLPPQDAATLMSSLADTSSLISYARGDSRMSASFAATAPPYSTVNFSECFTTDGIYVCPVCSKSFIQKYKLKRHYLIHTGEKPFTCSLCDFRCNQKNNLKLHIVSKHEFGFKSEFKIHYMIHSGEKPYRCHLCPYGTNQKSHLKRHVEQRHNSRESLSRLFP</sequence>
<dbReference type="PANTHER" id="PTHR16515:SF66">
    <property type="entry name" value="C2H2-TYPE DOMAIN-CONTAINING PROTEIN"/>
    <property type="match status" value="1"/>
</dbReference>
<proteinExistence type="inferred from homology"/>
<dbReference type="InterPro" id="IPR050331">
    <property type="entry name" value="Zinc_finger"/>
</dbReference>
<keyword evidence="5 9" id="KW-0863">Zinc-finger</keyword>
<dbReference type="GO" id="GO:0008270">
    <property type="term" value="F:zinc ion binding"/>
    <property type="evidence" value="ECO:0007669"/>
    <property type="project" value="UniProtKB-KW"/>
</dbReference>